<dbReference type="Proteomes" id="UP001221757">
    <property type="component" value="Unassembled WGS sequence"/>
</dbReference>
<dbReference type="GO" id="GO:0005506">
    <property type="term" value="F:iron ion binding"/>
    <property type="evidence" value="ECO:0007669"/>
    <property type="project" value="InterPro"/>
</dbReference>
<sequence length="236" mass="25890">MSEIFMLRTLLSGAIVLFLRSARRQQGLPPGEDMDKEGLISRLAEWAHHYGDIHSLKIGSGTMIVLSSATAGRADDCASFALYSSLRPPANIPGSSALRRVFARFFWAQNSLKYVAAQAGESTVLLHDLIAQPKSLDQPVQVLACGACPPFDLLPVLKYLPAPFEPWHALDRPVELVHTGLHTQMHQTLQRQQAAGDDESTQCFARSWMEIDGVIAGGRLLLADSSKLPYLDTLIK</sequence>
<proteinExistence type="predicted"/>
<name>A0AAD7GDV3_MYCRO</name>
<protein>
    <submittedName>
        <fullName evidence="2">Uncharacterized protein</fullName>
    </submittedName>
</protein>
<gene>
    <name evidence="2" type="ORF">B0H17DRAFT_1201877</name>
</gene>
<dbReference type="GO" id="GO:0016705">
    <property type="term" value="F:oxidoreductase activity, acting on paired donors, with incorporation or reduction of molecular oxygen"/>
    <property type="evidence" value="ECO:0007669"/>
    <property type="project" value="InterPro"/>
</dbReference>
<accession>A0AAD7GDV3</accession>
<organism evidence="2 3">
    <name type="scientific">Mycena rosella</name>
    <name type="common">Pink bonnet</name>
    <name type="synonym">Agaricus rosellus</name>
    <dbReference type="NCBI Taxonomy" id="1033263"/>
    <lineage>
        <taxon>Eukaryota</taxon>
        <taxon>Fungi</taxon>
        <taxon>Dikarya</taxon>
        <taxon>Basidiomycota</taxon>
        <taxon>Agaricomycotina</taxon>
        <taxon>Agaricomycetes</taxon>
        <taxon>Agaricomycetidae</taxon>
        <taxon>Agaricales</taxon>
        <taxon>Marasmiineae</taxon>
        <taxon>Mycenaceae</taxon>
        <taxon>Mycena</taxon>
    </lineage>
</organism>
<dbReference type="GO" id="GO:0020037">
    <property type="term" value="F:heme binding"/>
    <property type="evidence" value="ECO:0007669"/>
    <property type="project" value="InterPro"/>
</dbReference>
<reference evidence="2" key="1">
    <citation type="submission" date="2023-03" db="EMBL/GenBank/DDBJ databases">
        <title>Massive genome expansion in bonnet fungi (Mycena s.s.) driven by repeated elements and novel gene families across ecological guilds.</title>
        <authorList>
            <consortium name="Lawrence Berkeley National Laboratory"/>
            <person name="Harder C.B."/>
            <person name="Miyauchi S."/>
            <person name="Viragh M."/>
            <person name="Kuo A."/>
            <person name="Thoen E."/>
            <person name="Andreopoulos B."/>
            <person name="Lu D."/>
            <person name="Skrede I."/>
            <person name="Drula E."/>
            <person name="Henrissat B."/>
            <person name="Morin E."/>
            <person name="Kohler A."/>
            <person name="Barry K."/>
            <person name="LaButti K."/>
            <person name="Morin E."/>
            <person name="Salamov A."/>
            <person name="Lipzen A."/>
            <person name="Mereny Z."/>
            <person name="Hegedus B."/>
            <person name="Baldrian P."/>
            <person name="Stursova M."/>
            <person name="Weitz H."/>
            <person name="Taylor A."/>
            <person name="Grigoriev I.V."/>
            <person name="Nagy L.G."/>
            <person name="Martin F."/>
            <person name="Kauserud H."/>
        </authorList>
    </citation>
    <scope>NUCLEOTIDE SEQUENCE</scope>
    <source>
        <strain evidence="2">CBHHK067</strain>
    </source>
</reference>
<keyword evidence="3" id="KW-1185">Reference proteome</keyword>
<evidence type="ECO:0000313" key="2">
    <source>
        <dbReference type="EMBL" id="KAJ7690080.1"/>
    </source>
</evidence>
<feature type="signal peptide" evidence="1">
    <location>
        <begin position="1"/>
        <end position="24"/>
    </location>
</feature>
<evidence type="ECO:0000313" key="3">
    <source>
        <dbReference type="Proteomes" id="UP001221757"/>
    </source>
</evidence>
<feature type="chain" id="PRO_5042233726" evidence="1">
    <location>
        <begin position="25"/>
        <end position="236"/>
    </location>
</feature>
<comment type="caution">
    <text evidence="2">The sequence shown here is derived from an EMBL/GenBank/DDBJ whole genome shotgun (WGS) entry which is preliminary data.</text>
</comment>
<dbReference type="InterPro" id="IPR036396">
    <property type="entry name" value="Cyt_P450_sf"/>
</dbReference>
<dbReference type="SUPFAM" id="SSF48264">
    <property type="entry name" value="Cytochrome P450"/>
    <property type="match status" value="1"/>
</dbReference>
<dbReference type="EMBL" id="JARKIE010000067">
    <property type="protein sequence ID" value="KAJ7690080.1"/>
    <property type="molecule type" value="Genomic_DNA"/>
</dbReference>
<keyword evidence="1" id="KW-0732">Signal</keyword>
<dbReference type="AlphaFoldDB" id="A0AAD7GDV3"/>
<evidence type="ECO:0000256" key="1">
    <source>
        <dbReference type="SAM" id="SignalP"/>
    </source>
</evidence>
<dbReference type="GO" id="GO:0004497">
    <property type="term" value="F:monooxygenase activity"/>
    <property type="evidence" value="ECO:0007669"/>
    <property type="project" value="InterPro"/>
</dbReference>